<reference evidence="1" key="1">
    <citation type="submission" date="2021-01" db="EMBL/GenBank/DDBJ databases">
        <title>Adiantum capillus-veneris genome.</title>
        <authorList>
            <person name="Fang Y."/>
            <person name="Liao Q."/>
        </authorList>
    </citation>
    <scope>NUCLEOTIDE SEQUENCE</scope>
    <source>
        <strain evidence="1">H3</strain>
        <tissue evidence="1">Leaf</tissue>
    </source>
</reference>
<protein>
    <submittedName>
        <fullName evidence="1">Uncharacterized protein</fullName>
    </submittedName>
</protein>
<evidence type="ECO:0000313" key="3">
    <source>
        <dbReference type="Proteomes" id="UP000886520"/>
    </source>
</evidence>
<organism evidence="1 3">
    <name type="scientific">Adiantum capillus-veneris</name>
    <name type="common">Maidenhair fern</name>
    <dbReference type="NCBI Taxonomy" id="13818"/>
    <lineage>
        <taxon>Eukaryota</taxon>
        <taxon>Viridiplantae</taxon>
        <taxon>Streptophyta</taxon>
        <taxon>Embryophyta</taxon>
        <taxon>Tracheophyta</taxon>
        <taxon>Polypodiopsida</taxon>
        <taxon>Polypodiidae</taxon>
        <taxon>Polypodiales</taxon>
        <taxon>Pteridineae</taxon>
        <taxon>Pteridaceae</taxon>
        <taxon>Vittarioideae</taxon>
        <taxon>Adiantum</taxon>
    </lineage>
</organism>
<dbReference type="Proteomes" id="UP000886520">
    <property type="component" value="Chromosome 20"/>
</dbReference>
<accession>A0A9D4U9Z9</accession>
<evidence type="ECO:0000313" key="1">
    <source>
        <dbReference type="EMBL" id="KAI5064204.1"/>
    </source>
</evidence>
<dbReference type="AlphaFoldDB" id="A0A9D4U9Z9"/>
<proteinExistence type="predicted"/>
<evidence type="ECO:0000313" key="2">
    <source>
        <dbReference type="EMBL" id="KAI5064592.1"/>
    </source>
</evidence>
<dbReference type="EMBL" id="JABFUD020000020">
    <property type="protein sequence ID" value="KAI5064204.1"/>
    <property type="molecule type" value="Genomic_DNA"/>
</dbReference>
<keyword evidence="3" id="KW-1185">Reference proteome</keyword>
<dbReference type="EMBL" id="JABFUD020000020">
    <property type="protein sequence ID" value="KAI5064592.1"/>
    <property type="molecule type" value="Genomic_DNA"/>
</dbReference>
<gene>
    <name evidence="1" type="ORF">GOP47_0020874</name>
    <name evidence="2" type="ORF">GOP47_0021262</name>
</gene>
<name>A0A9D4U9Z9_ADICA</name>
<sequence length="194" mass="22623">MVCLRSGQQTGDDREFHMCDVPLPLMGLAKLRHEAYMLRVKAYQGKGKKETPRYLAMVHAIVEFWGEGETRMMAIEDALLKLRIFIERQLSCNEEPRRVDEEDDGSGRYIYERVIDEGCPRMTWSGEVFDIAVNVHIQGGIVVLLEWHVTDEVLGYLWMNAIHLDMSFMEELNTKFNVLHSCEHEKYHSRAMGW</sequence>
<comment type="caution">
    <text evidence="1">The sequence shown here is derived from an EMBL/GenBank/DDBJ whole genome shotgun (WGS) entry which is preliminary data.</text>
</comment>